<dbReference type="InterPro" id="IPR003856">
    <property type="entry name" value="LPS_length_determ_N"/>
</dbReference>
<keyword evidence="5" id="KW-1003">Cell membrane</keyword>
<keyword evidence="9" id="KW-0547">Nucleotide-binding</keyword>
<evidence type="ECO:0000256" key="1">
    <source>
        <dbReference type="ARBA" id="ARBA00004429"/>
    </source>
</evidence>
<evidence type="ECO:0000256" key="4">
    <source>
        <dbReference type="ARBA" id="ARBA00011903"/>
    </source>
</evidence>
<dbReference type="Pfam" id="PF13614">
    <property type="entry name" value="AAA_31"/>
    <property type="match status" value="1"/>
</dbReference>
<comment type="catalytic activity">
    <reaction evidence="15">
        <text>L-tyrosyl-[protein] + ATP = O-phospho-L-tyrosyl-[protein] + ADP + H(+)</text>
        <dbReference type="Rhea" id="RHEA:10596"/>
        <dbReference type="Rhea" id="RHEA-COMP:10136"/>
        <dbReference type="Rhea" id="RHEA-COMP:20101"/>
        <dbReference type="ChEBI" id="CHEBI:15378"/>
        <dbReference type="ChEBI" id="CHEBI:30616"/>
        <dbReference type="ChEBI" id="CHEBI:46858"/>
        <dbReference type="ChEBI" id="CHEBI:61978"/>
        <dbReference type="ChEBI" id="CHEBI:456216"/>
        <dbReference type="EC" id="2.7.10.2"/>
    </reaction>
</comment>
<evidence type="ECO:0000256" key="10">
    <source>
        <dbReference type="ARBA" id="ARBA00022777"/>
    </source>
</evidence>
<proteinExistence type="inferred from homology"/>
<evidence type="ECO:0000256" key="5">
    <source>
        <dbReference type="ARBA" id="ARBA00022475"/>
    </source>
</evidence>
<evidence type="ECO:0000256" key="9">
    <source>
        <dbReference type="ARBA" id="ARBA00022741"/>
    </source>
</evidence>
<dbReference type="EC" id="2.7.10.2" evidence="4"/>
<dbReference type="CDD" id="cd05387">
    <property type="entry name" value="BY-kinase"/>
    <property type="match status" value="1"/>
</dbReference>
<keyword evidence="13 16" id="KW-0472">Membrane</keyword>
<dbReference type="EMBL" id="JBHUGZ010000007">
    <property type="protein sequence ID" value="MFD1983372.1"/>
    <property type="molecule type" value="Genomic_DNA"/>
</dbReference>
<keyword evidence="12 16" id="KW-1133">Transmembrane helix</keyword>
<sequence length="791" mass="87211">MLDRSRQHQIAGPGHGQALSSDLYYDGGQNYSPYGRDAEQHQGFNPLKLLFYAVHYRWLIAMMMAAGLVGGVVVTMMQTPKYQATTQLEVLVPSAKVFQDIEVVSENSDIRAFQTAREKLKSRALAQRVVFQLGLSEKPDFLFPTPDFSISNIFYRAFRISKAPSIEEKTPEQREAIAIKRVLSDLTVNLVTNTSLLSITFLDQKPKYASDVANQVAQSYIDQRLDQTSATSDLARQFIQEQVLQVKQKLQKSEEDLVAYARDAGITITGSDKSLIGSNIEALNVALQTATQERSDAGSVVDQIDKGRGASLGPVLESKGLQVLSDKLADLNSQYQQKLGILKPGFPEMQQLQAQIRELQRVYNNGVLAITDSLRLKFQEAQNKEADLRTKLVDMERQQVDFNDKNIKYTILKREVDSNRSQYDSLIAKLNEVGVSSELKTQSAAIVDFATQPTAPYSPRLSINLAIALALFMAISSSIIYVIELLNNTFTNPEQIEKELGLAMLGILPHVDDRELIASIADHKSGLSEAYRSLRTSLQFSGAEGAPRSLLVTSSEPAEGKSTTAFKLGQDFAALGARVLLVDGDLRKPNLHRLFGLDNTIGLSNLLTSTVRKEDIAGLFRSTKYPNVTVLTSGTIPPNPADLLSSPKMALIVTNLSKRYDLVIIDAPPIVGLSDAPILSRLAEGTLMVISTKQVTRKSAKAALKRLRAAGANVVGAAMSKFAVNKFDYNYAYKYMNYQYYNYGTSAPKLEGKVDDGADQPSRPKSSTFRHLVRRIRSSISGFVDRAKSTP</sequence>
<evidence type="ECO:0000256" key="2">
    <source>
        <dbReference type="ARBA" id="ARBA00007316"/>
    </source>
</evidence>
<gene>
    <name evidence="19" type="ORF">ACFSOZ_11905</name>
</gene>
<evidence type="ECO:0000256" key="13">
    <source>
        <dbReference type="ARBA" id="ARBA00023136"/>
    </source>
</evidence>
<dbReference type="NCBIfam" id="TIGR01007">
    <property type="entry name" value="eps_fam"/>
    <property type="match status" value="1"/>
</dbReference>
<feature type="domain" description="AAA" evidence="18">
    <location>
        <begin position="560"/>
        <end position="695"/>
    </location>
</feature>
<evidence type="ECO:0000259" key="18">
    <source>
        <dbReference type="Pfam" id="PF13614"/>
    </source>
</evidence>
<evidence type="ECO:0000256" key="14">
    <source>
        <dbReference type="ARBA" id="ARBA00023137"/>
    </source>
</evidence>
<dbReference type="RefSeq" id="WP_379097636.1">
    <property type="nucleotide sequence ID" value="NZ_JBHUGZ010000007.1"/>
</dbReference>
<comment type="similarity">
    <text evidence="2">Belongs to the CpsD/CapB family.</text>
</comment>
<dbReference type="SUPFAM" id="SSF52540">
    <property type="entry name" value="P-loop containing nucleoside triphosphate hydrolases"/>
    <property type="match status" value="1"/>
</dbReference>
<dbReference type="InterPro" id="IPR050445">
    <property type="entry name" value="Bact_polysacc_biosynth/exp"/>
</dbReference>
<keyword evidence="20" id="KW-1185">Reference proteome</keyword>
<accession>A0ABW4U773</accession>
<dbReference type="InterPro" id="IPR025669">
    <property type="entry name" value="AAA_dom"/>
</dbReference>
<dbReference type="PANTHER" id="PTHR32309">
    <property type="entry name" value="TYROSINE-PROTEIN KINASE"/>
    <property type="match status" value="1"/>
</dbReference>
<keyword evidence="8 16" id="KW-0812">Transmembrane</keyword>
<dbReference type="Gene3D" id="3.40.50.300">
    <property type="entry name" value="P-loop containing nucleotide triphosphate hydrolases"/>
    <property type="match status" value="1"/>
</dbReference>
<keyword evidence="10" id="KW-0418">Kinase</keyword>
<comment type="similarity">
    <text evidence="3">Belongs to the etk/wzc family.</text>
</comment>
<dbReference type="PANTHER" id="PTHR32309:SF13">
    <property type="entry name" value="FERRIC ENTEROBACTIN TRANSPORT PROTEIN FEPE"/>
    <property type="match status" value="1"/>
</dbReference>
<dbReference type="Proteomes" id="UP001597405">
    <property type="component" value="Unassembled WGS sequence"/>
</dbReference>
<evidence type="ECO:0000256" key="12">
    <source>
        <dbReference type="ARBA" id="ARBA00022989"/>
    </source>
</evidence>
<feature type="domain" description="Polysaccharide chain length determinant N-terminal" evidence="17">
    <location>
        <begin position="55"/>
        <end position="130"/>
    </location>
</feature>
<dbReference type="InterPro" id="IPR027417">
    <property type="entry name" value="P-loop_NTPase"/>
</dbReference>
<evidence type="ECO:0000256" key="15">
    <source>
        <dbReference type="ARBA" id="ARBA00051245"/>
    </source>
</evidence>
<name>A0ABW4U773_9HYPH</name>
<keyword evidence="14" id="KW-0829">Tyrosine-protein kinase</keyword>
<feature type="transmembrane region" description="Helical" evidence="16">
    <location>
        <begin position="56"/>
        <end position="77"/>
    </location>
</feature>
<evidence type="ECO:0000256" key="11">
    <source>
        <dbReference type="ARBA" id="ARBA00022840"/>
    </source>
</evidence>
<evidence type="ECO:0000256" key="6">
    <source>
        <dbReference type="ARBA" id="ARBA00022519"/>
    </source>
</evidence>
<evidence type="ECO:0000313" key="19">
    <source>
        <dbReference type="EMBL" id="MFD1983372.1"/>
    </source>
</evidence>
<evidence type="ECO:0000256" key="16">
    <source>
        <dbReference type="SAM" id="Phobius"/>
    </source>
</evidence>
<dbReference type="InterPro" id="IPR005702">
    <property type="entry name" value="Wzc-like_C"/>
</dbReference>
<evidence type="ECO:0000259" key="17">
    <source>
        <dbReference type="Pfam" id="PF02706"/>
    </source>
</evidence>
<keyword evidence="11" id="KW-0067">ATP-binding</keyword>
<dbReference type="Pfam" id="PF02706">
    <property type="entry name" value="Wzz"/>
    <property type="match status" value="1"/>
</dbReference>
<keyword evidence="6" id="KW-0997">Cell inner membrane</keyword>
<organism evidence="19 20">
    <name type="scientific">Mesorhizobium newzealandense</name>
    <dbReference type="NCBI Taxonomy" id="1300302"/>
    <lineage>
        <taxon>Bacteria</taxon>
        <taxon>Pseudomonadati</taxon>
        <taxon>Pseudomonadota</taxon>
        <taxon>Alphaproteobacteria</taxon>
        <taxon>Hyphomicrobiales</taxon>
        <taxon>Phyllobacteriaceae</taxon>
        <taxon>Mesorhizobium</taxon>
    </lineage>
</organism>
<feature type="transmembrane region" description="Helical" evidence="16">
    <location>
        <begin position="461"/>
        <end position="483"/>
    </location>
</feature>
<reference evidence="20" key="1">
    <citation type="journal article" date="2019" name="Int. J. Syst. Evol. Microbiol.">
        <title>The Global Catalogue of Microorganisms (GCM) 10K type strain sequencing project: providing services to taxonomists for standard genome sequencing and annotation.</title>
        <authorList>
            <consortium name="The Broad Institute Genomics Platform"/>
            <consortium name="The Broad Institute Genome Sequencing Center for Infectious Disease"/>
            <person name="Wu L."/>
            <person name="Ma J."/>
        </authorList>
    </citation>
    <scope>NUCLEOTIDE SEQUENCE [LARGE SCALE GENOMIC DNA]</scope>
    <source>
        <strain evidence="20">CGMCC 1.16225</strain>
    </source>
</reference>
<evidence type="ECO:0000313" key="20">
    <source>
        <dbReference type="Proteomes" id="UP001597405"/>
    </source>
</evidence>
<evidence type="ECO:0000256" key="7">
    <source>
        <dbReference type="ARBA" id="ARBA00022679"/>
    </source>
</evidence>
<evidence type="ECO:0000256" key="8">
    <source>
        <dbReference type="ARBA" id="ARBA00022692"/>
    </source>
</evidence>
<comment type="subcellular location">
    <subcellularLocation>
        <location evidence="1">Cell inner membrane</location>
        <topology evidence="1">Multi-pass membrane protein</topology>
    </subcellularLocation>
</comment>
<keyword evidence="7" id="KW-0808">Transferase</keyword>
<evidence type="ECO:0000256" key="3">
    <source>
        <dbReference type="ARBA" id="ARBA00008883"/>
    </source>
</evidence>
<protein>
    <recommendedName>
        <fullName evidence="4">non-specific protein-tyrosine kinase</fullName>
        <ecNumber evidence="4">2.7.10.2</ecNumber>
    </recommendedName>
</protein>
<comment type="caution">
    <text evidence="19">The sequence shown here is derived from an EMBL/GenBank/DDBJ whole genome shotgun (WGS) entry which is preliminary data.</text>
</comment>